<keyword evidence="7" id="KW-1071">Ligand-gated ion channel</keyword>
<dbReference type="Gene3D" id="1.10.287.630">
    <property type="entry name" value="Helix hairpin bin"/>
    <property type="match status" value="1"/>
</dbReference>
<dbReference type="GO" id="GO:0016020">
    <property type="term" value="C:membrane"/>
    <property type="evidence" value="ECO:0007669"/>
    <property type="project" value="UniProtKB-SubCell"/>
</dbReference>
<dbReference type="Gene3D" id="2.60.120.10">
    <property type="entry name" value="Jelly Rolls"/>
    <property type="match status" value="1"/>
</dbReference>
<accession>A0A1Y2HAG8</accession>
<comment type="subcellular location">
    <subcellularLocation>
        <location evidence="1">Membrane</location>
        <topology evidence="1">Multi-pass membrane protein</topology>
    </subcellularLocation>
</comment>
<dbReference type="PANTHER" id="PTHR45638:SF11">
    <property type="entry name" value="CYCLIC NUCLEOTIDE-GATED CATION CHANNEL SUBUNIT A"/>
    <property type="match status" value="1"/>
</dbReference>
<protein>
    <submittedName>
        <fullName evidence="11">Cyclic nucleotide-binding-like protein</fullName>
    </submittedName>
</protein>
<dbReference type="GO" id="GO:0005221">
    <property type="term" value="F:intracellularly cyclic nucleotide-activated monoatomic cation channel activity"/>
    <property type="evidence" value="ECO:0007669"/>
    <property type="project" value="InterPro"/>
</dbReference>
<dbReference type="EMBL" id="MCFL01000058">
    <property type="protein sequence ID" value="ORZ31587.1"/>
    <property type="molecule type" value="Genomic_DNA"/>
</dbReference>
<dbReference type="InterPro" id="IPR014710">
    <property type="entry name" value="RmlC-like_jellyroll"/>
</dbReference>
<evidence type="ECO:0000256" key="4">
    <source>
        <dbReference type="ARBA" id="ARBA00022989"/>
    </source>
</evidence>
<comment type="caution">
    <text evidence="11">The sequence shown here is derived from an EMBL/GenBank/DDBJ whole genome shotgun (WGS) entry which is preliminary data.</text>
</comment>
<dbReference type="InterPro" id="IPR000595">
    <property type="entry name" value="cNMP-bd_dom"/>
</dbReference>
<dbReference type="PROSITE" id="PS00888">
    <property type="entry name" value="CNMP_BINDING_1"/>
    <property type="match status" value="1"/>
</dbReference>
<keyword evidence="6 9" id="KW-0472">Membrane</keyword>
<dbReference type="SMART" id="SM00100">
    <property type="entry name" value="cNMP"/>
    <property type="match status" value="1"/>
</dbReference>
<dbReference type="InterPro" id="IPR018488">
    <property type="entry name" value="cNMP-bd_CS"/>
</dbReference>
<feature type="domain" description="Cyclic nucleotide-binding" evidence="10">
    <location>
        <begin position="262"/>
        <end position="362"/>
    </location>
</feature>
<feature type="transmembrane region" description="Helical" evidence="9">
    <location>
        <begin position="37"/>
        <end position="54"/>
    </location>
</feature>
<dbReference type="STRING" id="765915.A0A1Y2HAG8"/>
<dbReference type="PANTHER" id="PTHR45638">
    <property type="entry name" value="CYCLIC NUCLEOTIDE-GATED CATION CHANNEL SUBUNIT A"/>
    <property type="match status" value="1"/>
</dbReference>
<feature type="transmembrane region" description="Helical" evidence="9">
    <location>
        <begin position="157"/>
        <end position="183"/>
    </location>
</feature>
<keyword evidence="3 9" id="KW-0812">Transmembrane</keyword>
<dbReference type="SUPFAM" id="SSF51206">
    <property type="entry name" value="cAMP-binding domain-like"/>
    <property type="match status" value="1"/>
</dbReference>
<sequence>MGHLISDLPSIRAYYLRGSFKIHVIAAFPLAHIIRPFAPPLVVALAQLLPILHVRRWYRLVKRKEMSIDASRKFTLFVFFLTVCQVVHWATCGWWIMQVLLRAKPDTWSRNRAMIDLFDPFFDENPYARYPYLAQFILNVMLTREFGYTWTRNGDEVIALSIMSLIGDSMIVLYVALFVSYLANSLEAQTKVAQDIQIVQSYMKFHGIADEARKRVSQYYQQMWRSQQGRVKTDELFDDAPMVMRSEIAYKACGSYLRKVPMFSRSSDSLIRMLAIRTGELFLTPGESIIKKGDLGHDMYIIRKGIAQVVSDDQTRVWAELGEFSFFGEISLFHKVPRTTTVVALTPCQVFTLHRVHLNEVLRHFPEEEIKIRDIVSQRLAEITRINEEKRLNPQLSQQFQFRS</sequence>
<dbReference type="SUPFAM" id="SSF81324">
    <property type="entry name" value="Voltage-gated potassium channels"/>
    <property type="match status" value="1"/>
</dbReference>
<dbReference type="GO" id="GO:0044877">
    <property type="term" value="F:protein-containing complex binding"/>
    <property type="evidence" value="ECO:0007669"/>
    <property type="project" value="TreeGrafter"/>
</dbReference>
<keyword evidence="12" id="KW-1185">Reference proteome</keyword>
<feature type="non-terminal residue" evidence="11">
    <location>
        <position position="404"/>
    </location>
</feature>
<evidence type="ECO:0000256" key="7">
    <source>
        <dbReference type="ARBA" id="ARBA00023286"/>
    </source>
</evidence>
<dbReference type="PRINTS" id="PR00103">
    <property type="entry name" value="CAMPKINASE"/>
</dbReference>
<keyword evidence="5" id="KW-0406">Ion transport</keyword>
<evidence type="ECO:0000256" key="3">
    <source>
        <dbReference type="ARBA" id="ARBA00022692"/>
    </source>
</evidence>
<dbReference type="OrthoDB" id="5553387at2759"/>
<organism evidence="11 12">
    <name type="scientific">Catenaria anguillulae PL171</name>
    <dbReference type="NCBI Taxonomy" id="765915"/>
    <lineage>
        <taxon>Eukaryota</taxon>
        <taxon>Fungi</taxon>
        <taxon>Fungi incertae sedis</taxon>
        <taxon>Blastocladiomycota</taxon>
        <taxon>Blastocladiomycetes</taxon>
        <taxon>Blastocladiales</taxon>
        <taxon>Catenariaceae</taxon>
        <taxon>Catenaria</taxon>
    </lineage>
</organism>
<evidence type="ECO:0000256" key="6">
    <source>
        <dbReference type="ARBA" id="ARBA00023136"/>
    </source>
</evidence>
<dbReference type="CDD" id="cd00038">
    <property type="entry name" value="CAP_ED"/>
    <property type="match status" value="1"/>
</dbReference>
<evidence type="ECO:0000256" key="9">
    <source>
        <dbReference type="SAM" id="Phobius"/>
    </source>
</evidence>
<evidence type="ECO:0000313" key="11">
    <source>
        <dbReference type="EMBL" id="ORZ31587.1"/>
    </source>
</evidence>
<proteinExistence type="predicted"/>
<dbReference type="Proteomes" id="UP000193411">
    <property type="component" value="Unassembled WGS sequence"/>
</dbReference>
<keyword evidence="4 9" id="KW-1133">Transmembrane helix</keyword>
<evidence type="ECO:0000256" key="2">
    <source>
        <dbReference type="ARBA" id="ARBA00022448"/>
    </source>
</evidence>
<evidence type="ECO:0000256" key="8">
    <source>
        <dbReference type="ARBA" id="ARBA00023303"/>
    </source>
</evidence>
<gene>
    <name evidence="11" type="ORF">BCR44DRAFT_153440</name>
</gene>
<keyword evidence="2" id="KW-0813">Transport</keyword>
<dbReference type="InterPro" id="IPR050866">
    <property type="entry name" value="CNG_cation_channel"/>
</dbReference>
<dbReference type="Pfam" id="PF00027">
    <property type="entry name" value="cNMP_binding"/>
    <property type="match status" value="1"/>
</dbReference>
<name>A0A1Y2HAG8_9FUNG</name>
<evidence type="ECO:0000313" key="12">
    <source>
        <dbReference type="Proteomes" id="UP000193411"/>
    </source>
</evidence>
<evidence type="ECO:0000256" key="1">
    <source>
        <dbReference type="ARBA" id="ARBA00004141"/>
    </source>
</evidence>
<evidence type="ECO:0000256" key="5">
    <source>
        <dbReference type="ARBA" id="ARBA00023065"/>
    </source>
</evidence>
<evidence type="ECO:0000259" key="10">
    <source>
        <dbReference type="PROSITE" id="PS50042"/>
    </source>
</evidence>
<dbReference type="PROSITE" id="PS50042">
    <property type="entry name" value="CNMP_BINDING_3"/>
    <property type="match status" value="1"/>
</dbReference>
<keyword evidence="8" id="KW-0407">Ion channel</keyword>
<reference evidence="11 12" key="1">
    <citation type="submission" date="2016-07" db="EMBL/GenBank/DDBJ databases">
        <title>Pervasive Adenine N6-methylation of Active Genes in Fungi.</title>
        <authorList>
            <consortium name="DOE Joint Genome Institute"/>
            <person name="Mondo S.J."/>
            <person name="Dannebaum R.O."/>
            <person name="Kuo R.C."/>
            <person name="Labutti K."/>
            <person name="Haridas S."/>
            <person name="Kuo A."/>
            <person name="Salamov A."/>
            <person name="Ahrendt S.R."/>
            <person name="Lipzen A."/>
            <person name="Sullivan W."/>
            <person name="Andreopoulos W.B."/>
            <person name="Clum A."/>
            <person name="Lindquist E."/>
            <person name="Daum C."/>
            <person name="Ramamoorthy G.K."/>
            <person name="Gryganskyi A."/>
            <person name="Culley D."/>
            <person name="Magnuson J.K."/>
            <person name="James T.Y."/>
            <person name="O'Malley M.A."/>
            <person name="Stajich J.E."/>
            <person name="Spatafora J.W."/>
            <person name="Visel A."/>
            <person name="Grigoriev I.V."/>
        </authorList>
    </citation>
    <scope>NUCLEOTIDE SEQUENCE [LARGE SCALE GENOMIC DNA]</scope>
    <source>
        <strain evidence="11 12">PL171</strain>
    </source>
</reference>
<dbReference type="InterPro" id="IPR018490">
    <property type="entry name" value="cNMP-bd_dom_sf"/>
</dbReference>
<dbReference type="AlphaFoldDB" id="A0A1Y2HAG8"/>
<feature type="transmembrane region" description="Helical" evidence="9">
    <location>
        <begin position="74"/>
        <end position="97"/>
    </location>
</feature>